<dbReference type="InterPro" id="IPR003604">
    <property type="entry name" value="Matrin/U1-like-C_Znf_C2H2"/>
</dbReference>
<accession>A0A8C3CLV2</accession>
<dbReference type="Pfam" id="PF12874">
    <property type="entry name" value="zf-met"/>
    <property type="match status" value="3"/>
</dbReference>
<keyword evidence="3" id="KW-1185">Reference proteome</keyword>
<evidence type="ECO:0000259" key="1">
    <source>
        <dbReference type="SMART" id="SM00451"/>
    </source>
</evidence>
<dbReference type="Proteomes" id="UP000694556">
    <property type="component" value="Chromosome 4"/>
</dbReference>
<dbReference type="Gene3D" id="3.30.160.60">
    <property type="entry name" value="Classic Zinc Finger"/>
    <property type="match status" value="3"/>
</dbReference>
<name>A0A8C3CLV2_CAIMO</name>
<dbReference type="GO" id="GO:0003676">
    <property type="term" value="F:nucleic acid binding"/>
    <property type="evidence" value="ECO:0007669"/>
    <property type="project" value="InterPro"/>
</dbReference>
<dbReference type="SMART" id="SM00451">
    <property type="entry name" value="ZnF_U1"/>
    <property type="match status" value="3"/>
</dbReference>
<dbReference type="PANTHER" id="PTHR46742:SF2">
    <property type="entry name" value="ZINC FINGER MATRIN-TYPE PROTEIN 1"/>
    <property type="match status" value="1"/>
</dbReference>
<dbReference type="InterPro" id="IPR013087">
    <property type="entry name" value="Znf_C2H2_type"/>
</dbReference>
<dbReference type="GO" id="GO:0008270">
    <property type="term" value="F:zinc ion binding"/>
    <property type="evidence" value="ECO:0007669"/>
    <property type="project" value="InterPro"/>
</dbReference>
<reference evidence="2" key="2">
    <citation type="submission" date="2025-08" db="UniProtKB">
        <authorList>
            <consortium name="Ensembl"/>
        </authorList>
    </citation>
    <scope>IDENTIFICATION</scope>
</reference>
<dbReference type="PANTHER" id="PTHR46742">
    <property type="entry name" value="LYSINE-RICH COILED-COIL PROTEIN 1"/>
    <property type="match status" value="1"/>
</dbReference>
<proteinExistence type="predicted"/>
<dbReference type="AlphaFoldDB" id="A0A8C3CLV2"/>
<dbReference type="Ensembl" id="ENSCMMT00000022968.1">
    <property type="protein sequence ID" value="ENSCMMP00000020958.1"/>
    <property type="gene ID" value="ENSCMMG00000013172.1"/>
</dbReference>
<protein>
    <recommendedName>
        <fullName evidence="1">U1-type domain-containing protein</fullName>
    </recommendedName>
</protein>
<dbReference type="InterPro" id="IPR036236">
    <property type="entry name" value="Znf_C2H2_sf"/>
</dbReference>
<evidence type="ECO:0000313" key="3">
    <source>
        <dbReference type="Proteomes" id="UP000694556"/>
    </source>
</evidence>
<reference evidence="2" key="1">
    <citation type="submission" date="2018-09" db="EMBL/GenBank/DDBJ databases">
        <title>Common duck and Muscovy duck high density SNP chip.</title>
        <authorList>
            <person name="Vignal A."/>
            <person name="Thebault N."/>
            <person name="Warren W.C."/>
        </authorList>
    </citation>
    <scope>NUCLEOTIDE SEQUENCE [LARGE SCALE GENOMIC DNA]</scope>
</reference>
<sequence>MRKDLFTDAFCKVCVAVLQSESQRMSHYESKKHARKVCLYAQMHLALACFQVHGSGEEDKSKHCSLCNMFFSCPITALSHYLGKIHAKNLKQASRDKVLMAKPSAKKPLLPSKAEEFASTSSTSLELNDTKYCRLCCAPFDNLFSAQQHYVGKKHRRNIARKKIMEELGDEALLAEVRINGKQNVSKWGQLE</sequence>
<organism evidence="2 3">
    <name type="scientific">Cairina moschata</name>
    <name type="common">Muscovy duck</name>
    <dbReference type="NCBI Taxonomy" id="8855"/>
    <lineage>
        <taxon>Eukaryota</taxon>
        <taxon>Metazoa</taxon>
        <taxon>Chordata</taxon>
        <taxon>Craniata</taxon>
        <taxon>Vertebrata</taxon>
        <taxon>Euteleostomi</taxon>
        <taxon>Archelosauria</taxon>
        <taxon>Archosauria</taxon>
        <taxon>Dinosauria</taxon>
        <taxon>Saurischia</taxon>
        <taxon>Theropoda</taxon>
        <taxon>Coelurosauria</taxon>
        <taxon>Aves</taxon>
        <taxon>Neognathae</taxon>
        <taxon>Galloanserae</taxon>
        <taxon>Anseriformes</taxon>
        <taxon>Anatidae</taxon>
        <taxon>Anatinae</taxon>
        <taxon>Cairina</taxon>
    </lineage>
</organism>
<dbReference type="SUPFAM" id="SSF57667">
    <property type="entry name" value="beta-beta-alpha zinc fingers"/>
    <property type="match status" value="3"/>
</dbReference>
<feature type="domain" description="U1-type" evidence="1">
    <location>
        <begin position="128"/>
        <end position="162"/>
    </location>
</feature>
<evidence type="ECO:0000313" key="2">
    <source>
        <dbReference type="Ensembl" id="ENSCMMP00000020958.1"/>
    </source>
</evidence>
<feature type="domain" description="U1-type" evidence="1">
    <location>
        <begin position="6"/>
        <end position="40"/>
    </location>
</feature>
<reference evidence="2" key="3">
    <citation type="submission" date="2025-09" db="UniProtKB">
        <authorList>
            <consortium name="Ensembl"/>
        </authorList>
    </citation>
    <scope>IDENTIFICATION</scope>
</reference>
<feature type="domain" description="U1-type" evidence="1">
    <location>
        <begin position="59"/>
        <end position="93"/>
    </location>
</feature>